<accession>A0A2T2N132</accession>
<dbReference type="Proteomes" id="UP000240883">
    <property type="component" value="Unassembled WGS sequence"/>
</dbReference>
<evidence type="ECO:0000256" key="1">
    <source>
        <dbReference type="SAM" id="MobiDB-lite"/>
    </source>
</evidence>
<reference evidence="2 3" key="1">
    <citation type="journal article" date="2018" name="Front. Microbiol.">
        <title>Genome-Wide Analysis of Corynespora cassiicola Leaf Fall Disease Putative Effectors.</title>
        <authorList>
            <person name="Lopez D."/>
            <person name="Ribeiro S."/>
            <person name="Label P."/>
            <person name="Fumanal B."/>
            <person name="Venisse J.S."/>
            <person name="Kohler A."/>
            <person name="de Oliveira R.R."/>
            <person name="Labutti K."/>
            <person name="Lipzen A."/>
            <person name="Lail K."/>
            <person name="Bauer D."/>
            <person name="Ohm R.A."/>
            <person name="Barry K.W."/>
            <person name="Spatafora J."/>
            <person name="Grigoriev I.V."/>
            <person name="Martin F.M."/>
            <person name="Pujade-Renaud V."/>
        </authorList>
    </citation>
    <scope>NUCLEOTIDE SEQUENCE [LARGE SCALE GENOMIC DNA]</scope>
    <source>
        <strain evidence="2 3">Philippines</strain>
    </source>
</reference>
<evidence type="ECO:0008006" key="4">
    <source>
        <dbReference type="Google" id="ProtNLM"/>
    </source>
</evidence>
<dbReference type="AlphaFoldDB" id="A0A2T2N132"/>
<feature type="compositionally biased region" description="Pro residues" evidence="1">
    <location>
        <begin position="56"/>
        <end position="74"/>
    </location>
</feature>
<name>A0A2T2N132_CORCC</name>
<dbReference type="PANTHER" id="PTHR47843">
    <property type="entry name" value="BTB DOMAIN-CONTAINING PROTEIN-RELATED"/>
    <property type="match status" value="1"/>
</dbReference>
<feature type="region of interest" description="Disordered" evidence="1">
    <location>
        <begin position="37"/>
        <end position="132"/>
    </location>
</feature>
<evidence type="ECO:0000313" key="3">
    <source>
        <dbReference type="Proteomes" id="UP000240883"/>
    </source>
</evidence>
<dbReference type="OrthoDB" id="9997739at2759"/>
<proteinExistence type="predicted"/>
<dbReference type="EMBL" id="KZ678164">
    <property type="protein sequence ID" value="PSN59137.1"/>
    <property type="molecule type" value="Genomic_DNA"/>
</dbReference>
<evidence type="ECO:0000313" key="2">
    <source>
        <dbReference type="EMBL" id="PSN59137.1"/>
    </source>
</evidence>
<protein>
    <recommendedName>
        <fullName evidence="4">BTB domain-containing protein</fullName>
    </recommendedName>
</protein>
<dbReference type="STRING" id="1448308.A0A2T2N132"/>
<gene>
    <name evidence="2" type="ORF">BS50DRAFT_580218</name>
</gene>
<keyword evidence="3" id="KW-1185">Reference proteome</keyword>
<organism evidence="2 3">
    <name type="scientific">Corynespora cassiicola Philippines</name>
    <dbReference type="NCBI Taxonomy" id="1448308"/>
    <lineage>
        <taxon>Eukaryota</taxon>
        <taxon>Fungi</taxon>
        <taxon>Dikarya</taxon>
        <taxon>Ascomycota</taxon>
        <taxon>Pezizomycotina</taxon>
        <taxon>Dothideomycetes</taxon>
        <taxon>Pleosporomycetidae</taxon>
        <taxon>Pleosporales</taxon>
        <taxon>Corynesporascaceae</taxon>
        <taxon>Corynespora</taxon>
    </lineage>
</organism>
<sequence length="250" mass="28753">MVEAKTRSAEFQDVKPEDFMRFLEYAYRRDYTVPCCVEDQNGINSDEETSPAAVPEAPPPETPPPEPPTEPPAEPPEEPPDLYPYPEPPKPERRLKARKNTRSKFEERNYLPAGNPSVGMLKDFEPQPNSSPRQDFTPVFLAHARLYGFASMYLVQPLRALALYKLHKTLMSFQLYTRRVSDDLELARYAYDHGSDRKPEGTIDDLRELVVEYIACELDTIGKHKEFKQLIEEGGEFVGDFWDVVRVDLL</sequence>